<gene>
    <name evidence="2" type="ORF">C2G38_2097154</name>
</gene>
<keyword evidence="1" id="KW-0812">Transmembrane</keyword>
<evidence type="ECO:0000256" key="1">
    <source>
        <dbReference type="SAM" id="Phobius"/>
    </source>
</evidence>
<reference evidence="2 3" key="1">
    <citation type="submission" date="2018-06" db="EMBL/GenBank/DDBJ databases">
        <title>Comparative genomics reveals the genomic features of Rhizophagus irregularis, R. cerebriforme, R. diaphanum and Gigaspora rosea, and their symbiotic lifestyle signature.</title>
        <authorList>
            <person name="Morin E."/>
            <person name="San Clemente H."/>
            <person name="Chen E.C.H."/>
            <person name="De La Providencia I."/>
            <person name="Hainaut M."/>
            <person name="Kuo A."/>
            <person name="Kohler A."/>
            <person name="Murat C."/>
            <person name="Tang N."/>
            <person name="Roy S."/>
            <person name="Loubradou J."/>
            <person name="Henrissat B."/>
            <person name="Grigoriev I.V."/>
            <person name="Corradi N."/>
            <person name="Roux C."/>
            <person name="Martin F.M."/>
        </authorList>
    </citation>
    <scope>NUCLEOTIDE SEQUENCE [LARGE SCALE GENOMIC DNA]</scope>
    <source>
        <strain evidence="2 3">DAOM 194757</strain>
    </source>
</reference>
<dbReference type="EMBL" id="QKWP01000878">
    <property type="protein sequence ID" value="RIB13928.1"/>
    <property type="molecule type" value="Genomic_DNA"/>
</dbReference>
<evidence type="ECO:0000313" key="2">
    <source>
        <dbReference type="EMBL" id="RIB13928.1"/>
    </source>
</evidence>
<keyword evidence="1" id="KW-1133">Transmembrane helix</keyword>
<keyword evidence="1" id="KW-0472">Membrane</keyword>
<protein>
    <submittedName>
        <fullName evidence="2">Uncharacterized protein</fullName>
    </submittedName>
</protein>
<comment type="caution">
    <text evidence="2">The sequence shown here is derived from an EMBL/GenBank/DDBJ whole genome shotgun (WGS) entry which is preliminary data.</text>
</comment>
<name>A0A397UX34_9GLOM</name>
<sequence length="68" mass="8425">MGNMVKIICCKFLIEMICHTFYGFNFLFIDLAHFWIKYFIVFTHFNRVISRSWTRCFIIFIYFSYIIT</sequence>
<feature type="transmembrane region" description="Helical" evidence="1">
    <location>
        <begin position="12"/>
        <end position="36"/>
    </location>
</feature>
<dbReference type="Proteomes" id="UP000266673">
    <property type="component" value="Unassembled WGS sequence"/>
</dbReference>
<dbReference type="AlphaFoldDB" id="A0A397UX34"/>
<accession>A0A397UX34</accession>
<evidence type="ECO:0000313" key="3">
    <source>
        <dbReference type="Proteomes" id="UP000266673"/>
    </source>
</evidence>
<keyword evidence="3" id="KW-1185">Reference proteome</keyword>
<organism evidence="2 3">
    <name type="scientific">Gigaspora rosea</name>
    <dbReference type="NCBI Taxonomy" id="44941"/>
    <lineage>
        <taxon>Eukaryota</taxon>
        <taxon>Fungi</taxon>
        <taxon>Fungi incertae sedis</taxon>
        <taxon>Mucoromycota</taxon>
        <taxon>Glomeromycotina</taxon>
        <taxon>Glomeromycetes</taxon>
        <taxon>Diversisporales</taxon>
        <taxon>Gigasporaceae</taxon>
        <taxon>Gigaspora</taxon>
    </lineage>
</organism>
<feature type="transmembrane region" description="Helical" evidence="1">
    <location>
        <begin position="48"/>
        <end position="67"/>
    </location>
</feature>
<proteinExistence type="predicted"/>